<dbReference type="AlphaFoldDB" id="A0A6G5QQR3"/>
<dbReference type="SUPFAM" id="SSF53335">
    <property type="entry name" value="S-adenosyl-L-methionine-dependent methyltransferases"/>
    <property type="match status" value="1"/>
</dbReference>
<dbReference type="GO" id="GO:0032259">
    <property type="term" value="P:methylation"/>
    <property type="evidence" value="ECO:0007669"/>
    <property type="project" value="UniProtKB-KW"/>
</dbReference>
<protein>
    <submittedName>
        <fullName evidence="2">SAM-dependent methyltransferase</fullName>
    </submittedName>
</protein>
<dbReference type="RefSeq" id="WP_002944175.1">
    <property type="nucleotide sequence ID" value="NZ_CP012543.1"/>
</dbReference>
<dbReference type="InterPro" id="IPR041698">
    <property type="entry name" value="Methyltransf_25"/>
</dbReference>
<reference evidence="2 3" key="1">
    <citation type="submission" date="2016-07" db="EMBL/GenBank/DDBJ databases">
        <title>Comparative genomics of the Campylobacter concisus group.</title>
        <authorList>
            <person name="Miller W.G."/>
            <person name="Yee E."/>
            <person name="Chapman M.H."/>
            <person name="Huynh S."/>
            <person name="Bono J.L."/>
            <person name="On S.L.W."/>
            <person name="StLeger J."/>
            <person name="Foster G."/>
            <person name="Parker C.T."/>
        </authorList>
    </citation>
    <scope>NUCLEOTIDE SEQUENCE [LARGE SCALE GENOMIC DNA]</scope>
    <source>
        <strain evidence="2 3">ATCC 33238</strain>
    </source>
</reference>
<evidence type="ECO:0000313" key="3">
    <source>
        <dbReference type="Proteomes" id="UP000502377"/>
    </source>
</evidence>
<proteinExistence type="predicted"/>
<dbReference type="EMBL" id="CP012543">
    <property type="protein sequence ID" value="QCD47924.1"/>
    <property type="molecule type" value="Genomic_DNA"/>
</dbReference>
<dbReference type="GO" id="GO:0008168">
    <property type="term" value="F:methyltransferase activity"/>
    <property type="evidence" value="ECO:0007669"/>
    <property type="project" value="UniProtKB-KW"/>
</dbReference>
<organism evidence="2 3">
    <name type="scientific">Campylobacter rectus</name>
    <name type="common">Wolinella recta</name>
    <dbReference type="NCBI Taxonomy" id="203"/>
    <lineage>
        <taxon>Bacteria</taxon>
        <taxon>Pseudomonadati</taxon>
        <taxon>Campylobacterota</taxon>
        <taxon>Epsilonproteobacteria</taxon>
        <taxon>Campylobacterales</taxon>
        <taxon>Campylobacteraceae</taxon>
        <taxon>Campylobacter</taxon>
    </lineage>
</organism>
<keyword evidence="2" id="KW-0489">Methyltransferase</keyword>
<evidence type="ECO:0000313" key="2">
    <source>
        <dbReference type="EMBL" id="QCD47924.1"/>
    </source>
</evidence>
<dbReference type="Proteomes" id="UP000502377">
    <property type="component" value="Chromosome"/>
</dbReference>
<sequence>MKEMWDKKAASYPRFTGAPSEFQTRLYAKIAEFGVKFDAKSLADIGCGTGVHTLLLAGICREVTGMDISDEMLKIMLKDAAKFGVSNLTAVQSDFKNFNPNRVYDIAFSTMSPAISDEEDFEKFINLGKQRVYLWWNKPRNSNVLDMLYDEFEKRDFKAKAGLFEDYLRRKNIAFNSCVLEESKEQKRTIEEMTQNALWHLQISNFAQEESAVRKRLESIAREGFVTEKIVSSMKLLVF</sequence>
<feature type="domain" description="Methyltransferase" evidence="1">
    <location>
        <begin position="44"/>
        <end position="125"/>
    </location>
</feature>
<dbReference type="KEGG" id="crx:CRECT_2340"/>
<evidence type="ECO:0000259" key="1">
    <source>
        <dbReference type="Pfam" id="PF13649"/>
    </source>
</evidence>
<dbReference type="InterPro" id="IPR029063">
    <property type="entry name" value="SAM-dependent_MTases_sf"/>
</dbReference>
<name>A0A6G5QQR3_CAMRE</name>
<keyword evidence="2" id="KW-0808">Transferase</keyword>
<dbReference type="Pfam" id="PF13649">
    <property type="entry name" value="Methyltransf_25"/>
    <property type="match status" value="1"/>
</dbReference>
<dbReference type="CDD" id="cd02440">
    <property type="entry name" value="AdoMet_MTases"/>
    <property type="match status" value="1"/>
</dbReference>
<gene>
    <name evidence="2" type="ORF">CRECT_2340</name>
</gene>
<dbReference type="Gene3D" id="3.40.50.150">
    <property type="entry name" value="Vaccinia Virus protein VP39"/>
    <property type="match status" value="1"/>
</dbReference>
<accession>A0A6G5QQR3</accession>